<dbReference type="SUPFAM" id="SSF81301">
    <property type="entry name" value="Nucleotidyltransferase"/>
    <property type="match status" value="1"/>
</dbReference>
<evidence type="ECO:0000256" key="4">
    <source>
        <dbReference type="ARBA" id="ARBA00022695"/>
    </source>
</evidence>
<evidence type="ECO:0000256" key="8">
    <source>
        <dbReference type="ARBA" id="ARBA00023204"/>
    </source>
</evidence>
<dbReference type="PROSITE" id="PS50172">
    <property type="entry name" value="BRCT"/>
    <property type="match status" value="1"/>
</dbReference>
<dbReference type="PANTHER" id="PTHR11276:SF29">
    <property type="entry name" value="DNA POLYMERASE TYPE-X FAMILY PROTEIN POL4"/>
    <property type="match status" value="1"/>
</dbReference>
<dbReference type="InterPro" id="IPR037160">
    <property type="entry name" value="DNA_Pol_thumb_sf"/>
</dbReference>
<protein>
    <recommendedName>
        <fullName evidence="11">DNA polymerase</fullName>
        <ecNumber evidence="11">2.7.7.7</ecNumber>
    </recommendedName>
</protein>
<keyword evidence="4 11" id="KW-0548">Nucleotidyltransferase</keyword>
<evidence type="ECO:0000256" key="6">
    <source>
        <dbReference type="ARBA" id="ARBA00022763"/>
    </source>
</evidence>
<feature type="region of interest" description="Disordered" evidence="12">
    <location>
        <begin position="185"/>
        <end position="209"/>
    </location>
</feature>
<dbReference type="Gene3D" id="3.30.460.10">
    <property type="entry name" value="Beta Polymerase, domain 2"/>
    <property type="match status" value="1"/>
</dbReference>
<evidence type="ECO:0000256" key="11">
    <source>
        <dbReference type="RuleBase" id="RU366014"/>
    </source>
</evidence>
<dbReference type="InterPro" id="IPR028207">
    <property type="entry name" value="DNA_pol_B_palm_palm"/>
</dbReference>
<dbReference type="InterPro" id="IPR002054">
    <property type="entry name" value="DNA-dir_DNA_pol_X"/>
</dbReference>
<comment type="subcellular location">
    <subcellularLocation>
        <location evidence="1 11">Nucleus</location>
    </subcellularLocation>
</comment>
<comment type="function">
    <text evidence="11">DNA polymerase that functions in several pathways of DNA repair. Involved in base excision repair (BER) responsible for repair of lesions that give rise to abasic (AP) sites in DNA. Also contributes to DNA double-strand break repair by non-homologous end joining and homologous recombination. Has both template-dependent and template-independent (terminal transferase) DNA polymerase activities. Has also a 5'-deoxyribose-5-phosphate lyase (dRP lyase) activity.</text>
</comment>
<dbReference type="FunFam" id="3.30.210.10:FF:000005">
    <property type="entry name" value="DNA polymerase IV"/>
    <property type="match status" value="1"/>
</dbReference>
<dbReference type="SUPFAM" id="SSF47802">
    <property type="entry name" value="DNA polymerase beta, N-terminal domain-like"/>
    <property type="match status" value="1"/>
</dbReference>
<dbReference type="InterPro" id="IPR002008">
    <property type="entry name" value="DNA_pol_X_beta-like"/>
</dbReference>
<keyword evidence="9 11" id="KW-0539">Nucleus</keyword>
<dbReference type="SMART" id="SM00483">
    <property type="entry name" value="POLXc"/>
    <property type="match status" value="1"/>
</dbReference>
<dbReference type="InterPro" id="IPR010996">
    <property type="entry name" value="HHH_MUS81"/>
</dbReference>
<evidence type="ECO:0000256" key="7">
    <source>
        <dbReference type="ARBA" id="ARBA00022932"/>
    </source>
</evidence>
<evidence type="ECO:0000313" key="14">
    <source>
        <dbReference type="EMBL" id="KAG7288790.1"/>
    </source>
</evidence>
<dbReference type="PANTHER" id="PTHR11276">
    <property type="entry name" value="DNA POLYMERASE TYPE-X FAMILY MEMBER"/>
    <property type="match status" value="1"/>
</dbReference>
<reference evidence="14" key="1">
    <citation type="submission" date="2023-02" db="EMBL/GenBank/DDBJ databases">
        <authorList>
            <person name="Palmer J.M."/>
        </authorList>
    </citation>
    <scope>NUCLEOTIDE SEQUENCE</scope>
    <source>
        <strain evidence="14">FW57</strain>
    </source>
</reference>
<dbReference type="GO" id="GO:0003887">
    <property type="term" value="F:DNA-directed DNA polymerase activity"/>
    <property type="evidence" value="ECO:0007669"/>
    <property type="project" value="UniProtKB-UniRule"/>
</dbReference>
<feature type="domain" description="BRCT" evidence="13">
    <location>
        <begin position="130"/>
        <end position="155"/>
    </location>
</feature>
<dbReference type="InterPro" id="IPR018944">
    <property type="entry name" value="DNA_pol_lambd_fingers_domain"/>
</dbReference>
<dbReference type="AlphaFoldDB" id="A0AAD4EWT0"/>
<keyword evidence="6 11" id="KW-0227">DNA damage</keyword>
<evidence type="ECO:0000259" key="13">
    <source>
        <dbReference type="PROSITE" id="PS50172"/>
    </source>
</evidence>
<dbReference type="PRINTS" id="PR00869">
    <property type="entry name" value="DNAPOLX"/>
</dbReference>
<dbReference type="GO" id="GO:0006303">
    <property type="term" value="P:double-strand break repair via nonhomologous end joining"/>
    <property type="evidence" value="ECO:0007669"/>
    <property type="project" value="TreeGrafter"/>
</dbReference>
<dbReference type="GO" id="GO:0046872">
    <property type="term" value="F:metal ion binding"/>
    <property type="evidence" value="ECO:0007669"/>
    <property type="project" value="UniProtKB-UniRule"/>
</dbReference>
<dbReference type="Gene3D" id="1.10.150.20">
    <property type="entry name" value="5' to 3' exonuclease, C-terminal subdomain"/>
    <property type="match status" value="1"/>
</dbReference>
<keyword evidence="5" id="KW-0479">Metal-binding</keyword>
<dbReference type="InterPro" id="IPR001357">
    <property type="entry name" value="BRCT_dom"/>
</dbReference>
<name>A0AAD4EWT0_9PEZI</name>
<dbReference type="FunFam" id="1.10.150.20:FF:000010">
    <property type="entry name" value="DNA polymerase lambda"/>
    <property type="match status" value="1"/>
</dbReference>
<dbReference type="Proteomes" id="UP001197093">
    <property type="component" value="Unassembled WGS sequence"/>
</dbReference>
<dbReference type="Pfam" id="PF14716">
    <property type="entry name" value="HHH_8"/>
    <property type="match status" value="1"/>
</dbReference>
<gene>
    <name evidence="14" type="ORF">NEMBOFW57_005148</name>
</gene>
<dbReference type="EC" id="2.7.7.7" evidence="11"/>
<keyword evidence="3 11" id="KW-0808">Transferase</keyword>
<evidence type="ECO:0000256" key="10">
    <source>
        <dbReference type="ARBA" id="ARBA00049244"/>
    </source>
</evidence>
<proteinExistence type="inferred from homology"/>
<dbReference type="InterPro" id="IPR022312">
    <property type="entry name" value="DNA_pol_X"/>
</dbReference>
<comment type="similarity">
    <text evidence="2 11">Belongs to the DNA polymerase type-X family.</text>
</comment>
<dbReference type="Pfam" id="PF14792">
    <property type="entry name" value="DNA_pol_B_palm"/>
    <property type="match status" value="1"/>
</dbReference>
<organism evidence="14 15">
    <name type="scientific">Staphylotrichum longicolle</name>
    <dbReference type="NCBI Taxonomy" id="669026"/>
    <lineage>
        <taxon>Eukaryota</taxon>
        <taxon>Fungi</taxon>
        <taxon>Dikarya</taxon>
        <taxon>Ascomycota</taxon>
        <taxon>Pezizomycotina</taxon>
        <taxon>Sordariomycetes</taxon>
        <taxon>Sordariomycetidae</taxon>
        <taxon>Sordariales</taxon>
        <taxon>Chaetomiaceae</taxon>
        <taxon>Staphylotrichum</taxon>
    </lineage>
</organism>
<feature type="compositionally biased region" description="Low complexity" evidence="12">
    <location>
        <begin position="189"/>
        <end position="202"/>
    </location>
</feature>
<dbReference type="GO" id="GO:0003677">
    <property type="term" value="F:DNA binding"/>
    <property type="evidence" value="ECO:0007669"/>
    <property type="project" value="UniProtKB-UniRule"/>
</dbReference>
<accession>A0AAD4EWT0</accession>
<evidence type="ECO:0000256" key="1">
    <source>
        <dbReference type="ARBA" id="ARBA00004123"/>
    </source>
</evidence>
<dbReference type="FunFam" id="1.10.150.110:FF:000005">
    <property type="entry name" value="DNA polymerase POL4"/>
    <property type="match status" value="1"/>
</dbReference>
<comment type="caution">
    <text evidence="14">The sequence shown here is derived from an EMBL/GenBank/DDBJ whole genome shotgun (WGS) entry which is preliminary data.</text>
</comment>
<dbReference type="Gene3D" id="1.10.150.110">
    <property type="entry name" value="DNA polymerase beta, N-terminal domain-like"/>
    <property type="match status" value="1"/>
</dbReference>
<dbReference type="InterPro" id="IPR029398">
    <property type="entry name" value="PolB_thumb"/>
</dbReference>
<dbReference type="InterPro" id="IPR027421">
    <property type="entry name" value="DNA_pol_lamdba_lyase_dom_sf"/>
</dbReference>
<keyword evidence="15" id="KW-1185">Reference proteome</keyword>
<dbReference type="CDD" id="cd00141">
    <property type="entry name" value="NT_POLXc"/>
    <property type="match status" value="1"/>
</dbReference>
<comment type="catalytic activity">
    <reaction evidence="10 11">
        <text>DNA(n) + a 2'-deoxyribonucleoside 5'-triphosphate = DNA(n+1) + diphosphate</text>
        <dbReference type="Rhea" id="RHEA:22508"/>
        <dbReference type="Rhea" id="RHEA-COMP:17339"/>
        <dbReference type="Rhea" id="RHEA-COMP:17340"/>
        <dbReference type="ChEBI" id="CHEBI:33019"/>
        <dbReference type="ChEBI" id="CHEBI:61560"/>
        <dbReference type="ChEBI" id="CHEBI:173112"/>
        <dbReference type="EC" id="2.7.7.7"/>
    </reaction>
</comment>
<dbReference type="EMBL" id="JAHCVI010000002">
    <property type="protein sequence ID" value="KAG7288790.1"/>
    <property type="molecule type" value="Genomic_DNA"/>
</dbReference>
<dbReference type="GO" id="GO:0005634">
    <property type="term" value="C:nucleus"/>
    <property type="evidence" value="ECO:0007669"/>
    <property type="project" value="UniProtKB-SubCell"/>
</dbReference>
<evidence type="ECO:0000256" key="3">
    <source>
        <dbReference type="ARBA" id="ARBA00022679"/>
    </source>
</evidence>
<sequence>MNSEGRSRKRSASSMTLSFPIIYLLSANLGSKELQDLEEQIPTLTYDINEAEVILGKVFRKERVLFELRKLKLATEEVDPLERAASPSQARKRAKLLTPALASSDIDSDTASEAEVQRRLVGPTPTEPTVKVVKLPWFTESLKAGELLPMDDYVIYEGRKAPKTPVKAPQPPPTEKAADIMKRALADASGSPRSSRPRSSQGRRGEAYVSHPVRPALLRQTTSEHEIDTQLPPIPDYLHTTYSCQRPTPVHPPNEAFIEELTKIRRARTLTGDKIGVRAYSSAIATIAAYPYTFRTAQEVARLPGCGSKIALLFQEFKDTGQIQEARQDESDPRLATLQLFYDIWGVAETTARDFYNRGWRDLDDVVEYGWDALTRVQQIGVKYYDEFQLKIPRAEVERIASTVLAHANKVAKGGAGFEMVIVGGYRRGKRESGDVDVVLSHRDEAATLGFVEALVVSLERAGYVTHTLSLATTNSERGQVPVAWKGDAKKAGAGFDTLDKALVVWQDPAWTTGEARNPNPHRRVDIIISPWKTAGCAVLGWTSGTTFQRDLRRFCKKERRLKFDSSGVRSRVDGSWVDLESGPDGKPAPDMLTAERRVFAGLGLEWRPPEERCTG</sequence>
<dbReference type="Gene3D" id="3.30.210.10">
    <property type="entry name" value="DNA polymerase, thumb domain"/>
    <property type="match status" value="1"/>
</dbReference>
<keyword evidence="7 11" id="KW-0239">DNA-directed DNA polymerase</keyword>
<dbReference type="PRINTS" id="PR00870">
    <property type="entry name" value="DNAPOLXBETA"/>
</dbReference>
<evidence type="ECO:0000256" key="12">
    <source>
        <dbReference type="SAM" id="MobiDB-lite"/>
    </source>
</evidence>
<keyword evidence="8 11" id="KW-0234">DNA repair</keyword>
<dbReference type="Pfam" id="PF10391">
    <property type="entry name" value="DNA_pol_lambd_f"/>
    <property type="match status" value="1"/>
</dbReference>
<dbReference type="SUPFAM" id="SSF81585">
    <property type="entry name" value="PsbU/PolX domain-like"/>
    <property type="match status" value="1"/>
</dbReference>
<evidence type="ECO:0000313" key="15">
    <source>
        <dbReference type="Proteomes" id="UP001197093"/>
    </source>
</evidence>
<evidence type="ECO:0000256" key="9">
    <source>
        <dbReference type="ARBA" id="ARBA00023242"/>
    </source>
</evidence>
<evidence type="ECO:0000256" key="5">
    <source>
        <dbReference type="ARBA" id="ARBA00022723"/>
    </source>
</evidence>
<dbReference type="InterPro" id="IPR043519">
    <property type="entry name" value="NT_sf"/>
</dbReference>
<dbReference type="Pfam" id="PF14791">
    <property type="entry name" value="DNA_pol_B_thumb"/>
    <property type="match status" value="1"/>
</dbReference>
<evidence type="ECO:0000256" key="2">
    <source>
        <dbReference type="ARBA" id="ARBA00008323"/>
    </source>
</evidence>